<dbReference type="Proteomes" id="UP000694300">
    <property type="component" value="Unassembled WGS sequence"/>
</dbReference>
<dbReference type="RefSeq" id="WP_218591122.1">
    <property type="nucleotide sequence ID" value="NZ_JADQDE010000072.1"/>
</dbReference>
<keyword evidence="2" id="KW-1185">Reference proteome</keyword>
<evidence type="ECO:0000313" key="2">
    <source>
        <dbReference type="Proteomes" id="UP000694300"/>
    </source>
</evidence>
<accession>A0ABS6UHH0</accession>
<reference evidence="1 2" key="1">
    <citation type="submission" date="2020-11" db="EMBL/GenBank/DDBJ databases">
        <title>Pseudonocardia abyssalis sp. nov. and Pseudonocardia oceani sp. nov., description and phylogenomic analysis of two novel actinomycetes isolated from the deep Southern Ocean.</title>
        <authorList>
            <person name="Parra J."/>
        </authorList>
    </citation>
    <scope>NUCLEOTIDE SEQUENCE [LARGE SCALE GENOMIC DNA]</scope>
    <source>
        <strain evidence="2">KRD185</strain>
    </source>
</reference>
<protein>
    <submittedName>
        <fullName evidence="1">Uncharacterized protein</fullName>
    </submittedName>
</protein>
<proteinExistence type="predicted"/>
<comment type="caution">
    <text evidence="1">The sequence shown here is derived from an EMBL/GenBank/DDBJ whole genome shotgun (WGS) entry which is preliminary data.</text>
</comment>
<evidence type="ECO:0000313" key="1">
    <source>
        <dbReference type="EMBL" id="MBW0131682.1"/>
    </source>
</evidence>
<organism evidence="1 2">
    <name type="scientific">Pseudonocardia oceani</name>
    <dbReference type="NCBI Taxonomy" id="2792013"/>
    <lineage>
        <taxon>Bacteria</taxon>
        <taxon>Bacillati</taxon>
        <taxon>Actinomycetota</taxon>
        <taxon>Actinomycetes</taxon>
        <taxon>Pseudonocardiales</taxon>
        <taxon>Pseudonocardiaceae</taxon>
        <taxon>Pseudonocardia</taxon>
    </lineage>
</organism>
<sequence>MDVLVALPAGVDPAAEEAWLAVLSLHGDYDDDEWADLCEDEWAALCEGGRRAMGVGRPACGCRPTRARAPVAVRSLRCG</sequence>
<dbReference type="EMBL" id="JADQDF010000001">
    <property type="protein sequence ID" value="MBW0131682.1"/>
    <property type="molecule type" value="Genomic_DNA"/>
</dbReference>
<name>A0ABS6UHH0_9PSEU</name>
<gene>
    <name evidence="1" type="ORF">I4I82_28990</name>
</gene>